<comment type="subcellular location">
    <subcellularLocation>
        <location evidence="2 10">Cytoplasm</location>
    </subcellularLocation>
    <subcellularLocation>
        <location evidence="1 10">Nucleus</location>
    </subcellularLocation>
</comment>
<dbReference type="GeneID" id="11534077"/>
<dbReference type="GO" id="GO:0005634">
    <property type="term" value="C:nucleus"/>
    <property type="evidence" value="ECO:0007669"/>
    <property type="project" value="UniProtKB-SubCell"/>
</dbReference>
<feature type="compositionally biased region" description="Low complexity" evidence="12">
    <location>
        <begin position="290"/>
        <end position="306"/>
    </location>
</feature>
<proteinExistence type="inferred from homology"/>
<dbReference type="EMBL" id="HE612858">
    <property type="protein sequence ID" value="CCE62285.1"/>
    <property type="molecule type" value="Genomic_DNA"/>
</dbReference>
<evidence type="ECO:0000256" key="7">
    <source>
        <dbReference type="ARBA" id="ARBA00023015"/>
    </source>
</evidence>
<dbReference type="InterPro" id="IPR012270">
    <property type="entry name" value="CCR4-NOT_su3/5"/>
</dbReference>
<comment type="function">
    <text evidence="10">Acts as component of the CCR4-NOT core complex, which in the nucleus seems to be a general transcription factor, and in the cytoplasm the major mRNA deadenylase involved in mRNA turnover. The NOT protein subcomplex negatively regulates the basal and activated transcription of many genes. Preferentially affects TC-type TATA element-dependent transcription. Could directly or indirectly inhibit component(s) of the general transcription machinery.</text>
</comment>
<reference evidence="15 16" key="1">
    <citation type="journal article" date="2011" name="Proc. Natl. Acad. Sci. U.S.A.">
        <title>Evolutionary erosion of yeast sex chromosomes by mating-type switching accidents.</title>
        <authorList>
            <person name="Gordon J.L."/>
            <person name="Armisen D."/>
            <person name="Proux-Wera E."/>
            <person name="Oheigeartaigh S.S."/>
            <person name="Byrne K.P."/>
            <person name="Wolfe K.H."/>
        </authorList>
    </citation>
    <scope>NUCLEOTIDE SEQUENCE [LARGE SCALE GENOMIC DNA]</scope>
    <source>
        <strain evidence="16">ATCC 24235 / CBS 4417 / NBRC 1672 / NRRL Y-8282 / UCD 70-5</strain>
    </source>
</reference>
<dbReference type="InterPro" id="IPR038635">
    <property type="entry name" value="CCR4-NOT_su2/3/5_C_sf"/>
</dbReference>
<evidence type="ECO:0000256" key="10">
    <source>
        <dbReference type="PIRNR" id="PIRNR005290"/>
    </source>
</evidence>
<dbReference type="PANTHER" id="PTHR23326">
    <property type="entry name" value="CCR4 NOT-RELATED"/>
    <property type="match status" value="1"/>
</dbReference>
<evidence type="ECO:0000256" key="11">
    <source>
        <dbReference type="SAM" id="Coils"/>
    </source>
</evidence>
<feature type="domain" description="CCR4-Not complex component Not N-terminal" evidence="13">
    <location>
        <begin position="3"/>
        <end position="233"/>
    </location>
</feature>
<dbReference type="GO" id="GO:0000932">
    <property type="term" value="C:P-body"/>
    <property type="evidence" value="ECO:0007669"/>
    <property type="project" value="UniProtKB-UniRule"/>
</dbReference>
<feature type="coiled-coil region" evidence="11">
    <location>
        <begin position="125"/>
        <end position="152"/>
    </location>
</feature>
<dbReference type="Proteomes" id="UP000005666">
    <property type="component" value="Chromosome 3"/>
</dbReference>
<dbReference type="GO" id="GO:0032968">
    <property type="term" value="P:positive regulation of transcription elongation by RNA polymerase II"/>
    <property type="evidence" value="ECO:0007669"/>
    <property type="project" value="EnsemblFungi"/>
</dbReference>
<dbReference type="Pfam" id="PF04153">
    <property type="entry name" value="NOT2_3_5_C"/>
    <property type="match status" value="1"/>
</dbReference>
<dbReference type="eggNOG" id="KOG2150">
    <property type="taxonomic scope" value="Eukaryota"/>
</dbReference>
<dbReference type="AlphaFoldDB" id="G8BRA9"/>
<organism evidence="15 16">
    <name type="scientific">Tetrapisispora phaffii (strain ATCC 24235 / CBS 4417 / NBRC 1672 / NRRL Y-8282 / UCD 70-5)</name>
    <name type="common">Yeast</name>
    <name type="synonym">Fabospora phaffii</name>
    <dbReference type="NCBI Taxonomy" id="1071381"/>
    <lineage>
        <taxon>Eukaryota</taxon>
        <taxon>Fungi</taxon>
        <taxon>Dikarya</taxon>
        <taxon>Ascomycota</taxon>
        <taxon>Saccharomycotina</taxon>
        <taxon>Saccharomycetes</taxon>
        <taxon>Saccharomycetales</taxon>
        <taxon>Saccharomycetaceae</taxon>
        <taxon>Tetrapisispora</taxon>
    </lineage>
</organism>
<evidence type="ECO:0000256" key="3">
    <source>
        <dbReference type="ARBA" id="ARBA00007682"/>
    </source>
</evidence>
<dbReference type="Pfam" id="PF04065">
    <property type="entry name" value="Not3"/>
    <property type="match status" value="1"/>
</dbReference>
<keyword evidence="9 10" id="KW-0539">Nucleus</keyword>
<dbReference type="GO" id="GO:0000290">
    <property type="term" value="P:deadenylation-dependent decapping of nuclear-transcribed mRNA"/>
    <property type="evidence" value="ECO:0007669"/>
    <property type="project" value="EnsemblFungi"/>
</dbReference>
<feature type="region of interest" description="Disordered" evidence="12">
    <location>
        <begin position="418"/>
        <end position="460"/>
    </location>
</feature>
<feature type="domain" description="NOT2/NOT3/NOT5 C-terminal" evidence="14">
    <location>
        <begin position="653"/>
        <end position="744"/>
    </location>
</feature>
<feature type="compositionally biased region" description="Polar residues" evidence="12">
    <location>
        <begin position="323"/>
        <end position="359"/>
    </location>
</feature>
<dbReference type="GO" id="GO:0016567">
    <property type="term" value="P:protein ubiquitination"/>
    <property type="evidence" value="ECO:0007669"/>
    <property type="project" value="EnsemblFungi"/>
</dbReference>
<keyword evidence="5 10" id="KW-0678">Repressor</keyword>
<evidence type="ECO:0000313" key="15">
    <source>
        <dbReference type="EMBL" id="CCE62285.1"/>
    </source>
</evidence>
<dbReference type="KEGG" id="tpf:TPHA_0C01290"/>
<feature type="compositionally biased region" description="Polar residues" evidence="12">
    <location>
        <begin position="443"/>
        <end position="460"/>
    </location>
</feature>
<keyword evidence="11" id="KW-0175">Coiled coil</keyword>
<dbReference type="InterPro" id="IPR007282">
    <property type="entry name" value="NOT2/3/5_C"/>
</dbReference>
<dbReference type="GO" id="GO:0000289">
    <property type="term" value="P:nuclear-transcribed mRNA poly(A) tail shortening"/>
    <property type="evidence" value="ECO:0007669"/>
    <property type="project" value="EnsemblFungi"/>
</dbReference>
<evidence type="ECO:0000256" key="4">
    <source>
        <dbReference type="ARBA" id="ARBA00022490"/>
    </source>
</evidence>
<keyword evidence="7 10" id="KW-0805">Transcription regulation</keyword>
<keyword evidence="10" id="KW-0010">Activator</keyword>
<name>G8BRA9_TETPH</name>
<evidence type="ECO:0000259" key="14">
    <source>
        <dbReference type="Pfam" id="PF04153"/>
    </source>
</evidence>
<dbReference type="InterPro" id="IPR007207">
    <property type="entry name" value="Not_N"/>
</dbReference>
<evidence type="ECO:0000256" key="5">
    <source>
        <dbReference type="ARBA" id="ARBA00022491"/>
    </source>
</evidence>
<evidence type="ECO:0000256" key="6">
    <source>
        <dbReference type="ARBA" id="ARBA00022553"/>
    </source>
</evidence>
<dbReference type="Gene3D" id="2.30.30.1020">
    <property type="entry name" value="CCR4-NOT complex subunit 2/3/5, C-terminal domain"/>
    <property type="match status" value="1"/>
</dbReference>
<dbReference type="GO" id="GO:0030015">
    <property type="term" value="C:CCR4-NOT core complex"/>
    <property type="evidence" value="ECO:0007669"/>
    <property type="project" value="UniProtKB-UniRule"/>
</dbReference>
<evidence type="ECO:0000259" key="13">
    <source>
        <dbReference type="Pfam" id="PF04065"/>
    </source>
</evidence>
<feature type="compositionally biased region" description="Basic and acidic residues" evidence="12">
    <location>
        <begin position="109"/>
        <end position="122"/>
    </location>
</feature>
<evidence type="ECO:0000256" key="9">
    <source>
        <dbReference type="ARBA" id="ARBA00023242"/>
    </source>
</evidence>
<keyword evidence="6" id="KW-0597">Phosphoprotein</keyword>
<sequence length="786" mass="88760">MAHRKLQQEVDKIFKKINEGLEIFDTYYERRENCTNNPSQKEKLESDLKREVKKLQRLREQIKSWQSSPDIKDKDSLLDYRRSVEIAMEKYKAVEKASKEKAYSNNSLKKSDNLDPEELERREVSDYLSQQIDELERQHEILQTEVDKLLLLQKKKKTATTPNAEKKEALKAFQNRYRWHQQQMELALRLLANEELDPQDVIDIKDDINYFVESNQDPDFLEDESIYDNLNLQSNEAIAHEVAQSFAAQRADERDTEEDSFSKDAGGISKKDQRKLEREARKAAREAAKEPSTSTQSGEESEQSSSVRNGNDNVVTIERVPSNAKSNSTSPSPSLDNFNSPELSPANITAPSTAKSSGTPKLPYLKTTPLAATKPNTPASDGQRHQHIQIHNGVTTTTTLKPATIPIRPAGELKWAAAASQAMEKTKKPSLPSLSPVPTTPTQATSKLGQTLKPNSSTPVLSNNIFNQPVKKTGMVSSLINTSDTAINQLSEPSDDVVVDNSDLKQLDNQNQSTLSKNGYFIYDDYVSDVSDDEISVDKQFKLPSTQTLIERENKINEIKTKYAQHYELITLPNGIQQYILGRILHDNNLNVLNGKLGGYRKSLDTISIPRLDSVPIGVNPPTPLDAFKSTHQWDMVRTSLSGSLSSEGSVLLMDSILEKFRNLDSFTLFYNFYFSVTSMERDIAAKILVERNWIQLSNGVMWFLRQGNIKFANENSEVADYKIFKADDWTVVEKLNFKLDYDSIMDPVPKTVLNESVNSENNNDADSLSHGKQLLQQLNRGKIAT</sequence>
<feature type="compositionally biased region" description="Low complexity" evidence="12">
    <location>
        <begin position="429"/>
        <end position="442"/>
    </location>
</feature>
<feature type="region of interest" description="Disordered" evidence="12">
    <location>
        <begin position="247"/>
        <end position="385"/>
    </location>
</feature>
<feature type="compositionally biased region" description="Basic and acidic residues" evidence="12">
    <location>
        <begin position="269"/>
        <end position="289"/>
    </location>
</feature>
<gene>
    <name evidence="15" type="primary">TPHA0C01290</name>
    <name evidence="15" type="ordered locus">TPHA_0C01290</name>
</gene>
<dbReference type="OrthoDB" id="293823at2759"/>
<evidence type="ECO:0000256" key="1">
    <source>
        <dbReference type="ARBA" id="ARBA00004123"/>
    </source>
</evidence>
<evidence type="ECO:0000313" key="16">
    <source>
        <dbReference type="Proteomes" id="UP000005666"/>
    </source>
</evidence>
<dbReference type="RefSeq" id="XP_003684719.1">
    <property type="nucleotide sequence ID" value="XM_003684671.1"/>
</dbReference>
<keyword evidence="16" id="KW-1185">Reference proteome</keyword>
<evidence type="ECO:0000256" key="12">
    <source>
        <dbReference type="SAM" id="MobiDB-lite"/>
    </source>
</evidence>
<accession>G8BRA9</accession>
<dbReference type="OMA" id="VPPGIQD"/>
<protein>
    <recommendedName>
        <fullName evidence="10">General negative regulator of transcription subunit</fullName>
    </recommendedName>
</protein>
<evidence type="ECO:0000256" key="2">
    <source>
        <dbReference type="ARBA" id="ARBA00004496"/>
    </source>
</evidence>
<keyword evidence="4 10" id="KW-0963">Cytoplasm</keyword>
<dbReference type="InterPro" id="IPR040168">
    <property type="entry name" value="Not2/3/5"/>
</dbReference>
<evidence type="ECO:0000256" key="8">
    <source>
        <dbReference type="ARBA" id="ARBA00023163"/>
    </source>
</evidence>
<feature type="region of interest" description="Disordered" evidence="12">
    <location>
        <begin position="98"/>
        <end position="122"/>
    </location>
</feature>
<dbReference type="STRING" id="1071381.G8BRA9"/>
<keyword evidence="8 10" id="KW-0804">Transcription</keyword>
<comment type="similarity">
    <text evidence="3 10">Belongs to the CNOT2/3/5 family.</text>
</comment>
<feature type="coiled-coil region" evidence="11">
    <location>
        <begin position="41"/>
        <end position="68"/>
    </location>
</feature>
<dbReference type="HOGENOM" id="CLU_020483_0_0_1"/>
<dbReference type="PIRSF" id="PIRSF005290">
    <property type="entry name" value="NOT_su_3_5"/>
    <property type="match status" value="1"/>
</dbReference>